<dbReference type="InterPro" id="IPR053192">
    <property type="entry name" value="Vacuole_Formation_Reg"/>
</dbReference>
<dbReference type="InterPro" id="IPR001965">
    <property type="entry name" value="Znf_PHD"/>
</dbReference>
<evidence type="ECO:0000313" key="6">
    <source>
        <dbReference type="EMBL" id="SPD27803.1"/>
    </source>
</evidence>
<sequence length="514" mass="60032">MELQHYLHNHPLVVYKYARKAFRCYMCREPVVGDSYSCRKCKHFNLHKSCAELPRELHHPLHRKHPLVFCEEGPWYYYTSKCYHCKEDLRRKKDLWRKKFTLGPLGPHFSCLICQIFLHIKCASLPPLPHTMEVEIHDHSILTLMRKSIMFTCDACGKEDKGTPYLCLTCLAFWVHPTCASLHRTVRHVRHKHTLNLTYSLQVHQSDHQICELCVEKVDTNYGFYYCSTCNYVAHLSCAADGEIRDNINVPKVEDTLRNDNPEFDKSVDVEAYDVKKKIMGEDGIEIAIEIKHFSHGHDLILTHELKKSDKCDGCVRPILTPFYSCTQCSFVLHKFCVELPRKKWHPLHQHPLTLYKDPYYYYDNNNRFLCEACSRWGNGFTYHCHKCYFDLDVNCSLISDRLTHDGHEHDLILSNATANGNCSVCDSKGYVFRCADCAFALDFKCATLPKSIRYGQHEHPFTLQYTLEDDSGEYYCDICEEERDQKPWFYYCADCSYPAHSKCILGSEPNCKS</sequence>
<keyword evidence="2" id="KW-0677">Repeat</keyword>
<evidence type="ECO:0000256" key="1">
    <source>
        <dbReference type="ARBA" id="ARBA00022723"/>
    </source>
</evidence>
<dbReference type="GO" id="GO:0008270">
    <property type="term" value="F:zinc ion binding"/>
    <property type="evidence" value="ECO:0007669"/>
    <property type="project" value="UniProtKB-KW"/>
</dbReference>
<dbReference type="EMBL" id="OIVN01006208">
    <property type="protein sequence ID" value="SPD27803.1"/>
    <property type="molecule type" value="Genomic_DNA"/>
</dbReference>
<evidence type="ECO:0000256" key="3">
    <source>
        <dbReference type="ARBA" id="ARBA00022771"/>
    </source>
</evidence>
<feature type="domain" description="Phorbol-ester/DAG-type" evidence="5">
    <location>
        <begin position="459"/>
        <end position="512"/>
    </location>
</feature>
<dbReference type="Pfam" id="PF03107">
    <property type="entry name" value="C1_2"/>
    <property type="match status" value="7"/>
</dbReference>
<dbReference type="InterPro" id="IPR046349">
    <property type="entry name" value="C1-like_sf"/>
</dbReference>
<dbReference type="SUPFAM" id="SSF57889">
    <property type="entry name" value="Cysteine-rich domain"/>
    <property type="match status" value="4"/>
</dbReference>
<organism evidence="6">
    <name type="scientific">Fagus sylvatica</name>
    <name type="common">Beechnut</name>
    <dbReference type="NCBI Taxonomy" id="28930"/>
    <lineage>
        <taxon>Eukaryota</taxon>
        <taxon>Viridiplantae</taxon>
        <taxon>Streptophyta</taxon>
        <taxon>Embryophyta</taxon>
        <taxon>Tracheophyta</taxon>
        <taxon>Spermatophyta</taxon>
        <taxon>Magnoliopsida</taxon>
        <taxon>eudicotyledons</taxon>
        <taxon>Gunneridae</taxon>
        <taxon>Pentapetalae</taxon>
        <taxon>rosids</taxon>
        <taxon>fabids</taxon>
        <taxon>Fagales</taxon>
        <taxon>Fagaceae</taxon>
        <taxon>Fagus</taxon>
    </lineage>
</organism>
<dbReference type="SMART" id="SM00249">
    <property type="entry name" value="PHD"/>
    <property type="match status" value="3"/>
</dbReference>
<keyword evidence="4" id="KW-0862">Zinc</keyword>
<proteinExistence type="predicted"/>
<keyword evidence="1" id="KW-0479">Metal-binding</keyword>
<name>A0A2N9IUE9_FAGSY</name>
<dbReference type="SMART" id="SM00109">
    <property type="entry name" value="C1"/>
    <property type="match status" value="3"/>
</dbReference>
<protein>
    <recommendedName>
        <fullName evidence="5">Phorbol-ester/DAG-type domain-containing protein</fullName>
    </recommendedName>
</protein>
<reference evidence="6" key="1">
    <citation type="submission" date="2018-02" db="EMBL/GenBank/DDBJ databases">
        <authorList>
            <person name="Cohen D.B."/>
            <person name="Kent A.D."/>
        </authorList>
    </citation>
    <scope>NUCLEOTIDE SEQUENCE</scope>
</reference>
<dbReference type="PANTHER" id="PTHR32410:SF163">
    <property type="entry name" value="DC1 DOMAIN-CONTAINING PROTEIN"/>
    <property type="match status" value="1"/>
</dbReference>
<dbReference type="InterPro" id="IPR002219">
    <property type="entry name" value="PKC_DAG/PE"/>
</dbReference>
<evidence type="ECO:0000256" key="4">
    <source>
        <dbReference type="ARBA" id="ARBA00022833"/>
    </source>
</evidence>
<evidence type="ECO:0000259" key="5">
    <source>
        <dbReference type="PROSITE" id="PS50081"/>
    </source>
</evidence>
<keyword evidence="3" id="KW-0863">Zinc-finger</keyword>
<dbReference type="InterPro" id="IPR004146">
    <property type="entry name" value="DC1"/>
</dbReference>
<dbReference type="AlphaFoldDB" id="A0A2N9IUE9"/>
<dbReference type="PROSITE" id="PS50081">
    <property type="entry name" value="ZF_DAG_PE_2"/>
    <property type="match status" value="1"/>
</dbReference>
<accession>A0A2N9IUE9</accession>
<dbReference type="PANTHER" id="PTHR32410">
    <property type="entry name" value="CYSTEINE/HISTIDINE-RICH C1 DOMAIN FAMILY PROTEIN"/>
    <property type="match status" value="1"/>
</dbReference>
<gene>
    <name evidence="6" type="ORF">FSB_LOCUS55685</name>
</gene>
<evidence type="ECO:0000256" key="2">
    <source>
        <dbReference type="ARBA" id="ARBA00022737"/>
    </source>
</evidence>